<comment type="subcellular location">
    <subcellularLocation>
        <location evidence="1">Membrane</location>
        <topology evidence="1">Multi-pass membrane protein</topology>
    </subcellularLocation>
</comment>
<keyword evidence="8" id="KW-1185">Reference proteome</keyword>
<dbReference type="InterPro" id="IPR007016">
    <property type="entry name" value="O-antigen_ligase-rel_domated"/>
</dbReference>
<feature type="transmembrane region" description="Helical" evidence="5">
    <location>
        <begin position="12"/>
        <end position="32"/>
    </location>
</feature>
<dbReference type="GeneID" id="53317455"/>
<feature type="transmembrane region" description="Helical" evidence="5">
    <location>
        <begin position="339"/>
        <end position="358"/>
    </location>
</feature>
<feature type="domain" description="O-antigen ligase-related" evidence="6">
    <location>
        <begin position="217"/>
        <end position="347"/>
    </location>
</feature>
<evidence type="ECO:0000256" key="4">
    <source>
        <dbReference type="ARBA" id="ARBA00023136"/>
    </source>
</evidence>
<gene>
    <name evidence="7" type="ORF">AY555_09855</name>
</gene>
<feature type="transmembrane region" description="Helical" evidence="5">
    <location>
        <begin position="231"/>
        <end position="247"/>
    </location>
</feature>
<dbReference type="PANTHER" id="PTHR37422:SF23">
    <property type="entry name" value="TEICHURONIC ACID BIOSYNTHESIS PROTEIN TUAE"/>
    <property type="match status" value="1"/>
</dbReference>
<keyword evidence="2 5" id="KW-0812">Transmembrane</keyword>
<dbReference type="InterPro" id="IPR051533">
    <property type="entry name" value="WaaL-like"/>
</dbReference>
<dbReference type="OrthoDB" id="4391260at2"/>
<dbReference type="KEGG" id="hjo:AY555_09855"/>
<keyword evidence="3 5" id="KW-1133">Transmembrane helix</keyword>
<accession>A0A143DFW2</accession>
<dbReference type="PANTHER" id="PTHR37422">
    <property type="entry name" value="TEICHURONIC ACID BIOSYNTHESIS PROTEIN TUAE"/>
    <property type="match status" value="1"/>
</dbReference>
<feature type="transmembrane region" description="Helical" evidence="5">
    <location>
        <begin position="38"/>
        <end position="56"/>
    </location>
</feature>
<evidence type="ECO:0000313" key="8">
    <source>
        <dbReference type="Proteomes" id="UP000076066"/>
    </source>
</evidence>
<evidence type="ECO:0000256" key="2">
    <source>
        <dbReference type="ARBA" id="ARBA00022692"/>
    </source>
</evidence>
<dbReference type="Proteomes" id="UP000076066">
    <property type="component" value="Chromosome"/>
</dbReference>
<evidence type="ECO:0000313" key="7">
    <source>
        <dbReference type="EMBL" id="AMW35430.1"/>
    </source>
</evidence>
<dbReference type="Pfam" id="PF04932">
    <property type="entry name" value="Wzy_C"/>
    <property type="match status" value="1"/>
</dbReference>
<reference evidence="7 8" key="1">
    <citation type="submission" date="2016-02" db="EMBL/GenBank/DDBJ databases">
        <title>Complete Genome of H5569, the type strain of the newly described species Haematospirillium jordaniae.</title>
        <authorList>
            <person name="Nicholson A.C."/>
            <person name="Humrighouse B.W."/>
            <person name="Loparov V."/>
            <person name="McQuiston J.R."/>
        </authorList>
    </citation>
    <scope>NUCLEOTIDE SEQUENCE [LARGE SCALE GENOMIC DNA]</scope>
    <source>
        <strain evidence="7 8">H5569</strain>
    </source>
</reference>
<feature type="transmembrane region" description="Helical" evidence="5">
    <location>
        <begin position="68"/>
        <end position="93"/>
    </location>
</feature>
<dbReference type="RefSeq" id="WP_066136224.1">
    <property type="nucleotide sequence ID" value="NZ_CP014525.1"/>
</dbReference>
<evidence type="ECO:0000256" key="3">
    <source>
        <dbReference type="ARBA" id="ARBA00022989"/>
    </source>
</evidence>
<keyword evidence="4 5" id="KW-0472">Membrane</keyword>
<evidence type="ECO:0000259" key="6">
    <source>
        <dbReference type="Pfam" id="PF04932"/>
    </source>
</evidence>
<dbReference type="AlphaFoldDB" id="A0A143DFW2"/>
<evidence type="ECO:0000256" key="1">
    <source>
        <dbReference type="ARBA" id="ARBA00004141"/>
    </source>
</evidence>
<feature type="transmembrane region" description="Helical" evidence="5">
    <location>
        <begin position="142"/>
        <end position="163"/>
    </location>
</feature>
<dbReference type="EMBL" id="CP014525">
    <property type="protein sequence ID" value="AMW35430.1"/>
    <property type="molecule type" value="Genomic_DNA"/>
</dbReference>
<name>A0A143DFW2_9PROT</name>
<feature type="transmembrane region" description="Helical" evidence="5">
    <location>
        <begin position="183"/>
        <end position="202"/>
    </location>
</feature>
<sequence>MFTSDFSDQPPGWHVWLPCVLVGLALWVPLPFGSNRPWVWHLPGIIAGACMMAVLARRDAPVRLQRSLFLFSGVLVWMLLQALPIWPGAVVSYPVTGSLVPLAVQPVTAVEHALRLASLGGVFFLGFVLARDTADGAVRVLHGMAVGGLIWALVSILLETLLPGRLLVLWEKEAYTGVLTGPFINRNAAACFFGLVCLVVLGSADRMPGLYRSVMVSVPFVAVLMTGSRGGFAALVVALMILIWLRRPQHKDSVRILSFLLILLLVSGRAVTDRWLAIDLEHIDRFHVWDCLVRGMADQWWSGVGGGGFDHAFTGWRDVVTVQHWDRAHNMYLELAVEIGIPAFLVLAFVVLGQVRICWHQARAVRTDPAPAIGISALALAAVQGLVDFAPQIPANSLWVALLLGLGCGTQGHRFRKGRCARQGATVQGPGLVHGQGLGQSRAIPPP</sequence>
<dbReference type="GO" id="GO:0016020">
    <property type="term" value="C:membrane"/>
    <property type="evidence" value="ECO:0007669"/>
    <property type="project" value="UniProtKB-SubCell"/>
</dbReference>
<dbReference type="STRING" id="1549855.AY555_09855"/>
<evidence type="ECO:0000256" key="5">
    <source>
        <dbReference type="SAM" id="Phobius"/>
    </source>
</evidence>
<proteinExistence type="predicted"/>
<organism evidence="7 8">
    <name type="scientific">Haematospirillum jordaniae</name>
    <dbReference type="NCBI Taxonomy" id="1549855"/>
    <lineage>
        <taxon>Bacteria</taxon>
        <taxon>Pseudomonadati</taxon>
        <taxon>Pseudomonadota</taxon>
        <taxon>Alphaproteobacteria</taxon>
        <taxon>Rhodospirillales</taxon>
        <taxon>Novispirillaceae</taxon>
        <taxon>Haematospirillum</taxon>
    </lineage>
</organism>
<feature type="transmembrane region" description="Helical" evidence="5">
    <location>
        <begin position="254"/>
        <end position="272"/>
    </location>
</feature>
<protein>
    <recommendedName>
        <fullName evidence="6">O-antigen ligase-related domain-containing protein</fullName>
    </recommendedName>
</protein>